<evidence type="ECO:0000313" key="2">
    <source>
        <dbReference type="EMBL" id="PSN72976.1"/>
    </source>
</evidence>
<name>A0A2T2P655_CORCC</name>
<keyword evidence="3" id="KW-1185">Reference proteome</keyword>
<accession>A0A2T2P655</accession>
<keyword evidence="1" id="KW-0812">Transmembrane</keyword>
<keyword evidence="1" id="KW-1133">Transmembrane helix</keyword>
<evidence type="ECO:0000256" key="1">
    <source>
        <dbReference type="SAM" id="Phobius"/>
    </source>
</evidence>
<sequence>MRMDGRWGYHGVCERQIFLCASSLVFFFLLSMLSPSPSLLSSSFLFPLRVGFSPLLFSQVILNRNCFLSRGIGWEALASFSF</sequence>
<proteinExistence type="predicted"/>
<organism evidence="2 3">
    <name type="scientific">Corynespora cassiicola Philippines</name>
    <dbReference type="NCBI Taxonomy" id="1448308"/>
    <lineage>
        <taxon>Eukaryota</taxon>
        <taxon>Fungi</taxon>
        <taxon>Dikarya</taxon>
        <taxon>Ascomycota</taxon>
        <taxon>Pezizomycotina</taxon>
        <taxon>Dothideomycetes</taxon>
        <taxon>Pleosporomycetidae</taxon>
        <taxon>Pleosporales</taxon>
        <taxon>Corynesporascaceae</taxon>
        <taxon>Corynespora</taxon>
    </lineage>
</organism>
<gene>
    <name evidence="2" type="ORF">BS50DRAFT_174717</name>
</gene>
<dbReference type="EMBL" id="KZ678129">
    <property type="protein sequence ID" value="PSN72976.1"/>
    <property type="molecule type" value="Genomic_DNA"/>
</dbReference>
<dbReference type="Proteomes" id="UP000240883">
    <property type="component" value="Unassembled WGS sequence"/>
</dbReference>
<evidence type="ECO:0000313" key="3">
    <source>
        <dbReference type="Proteomes" id="UP000240883"/>
    </source>
</evidence>
<reference evidence="2 3" key="1">
    <citation type="journal article" date="2018" name="Front. Microbiol.">
        <title>Genome-Wide Analysis of Corynespora cassiicola Leaf Fall Disease Putative Effectors.</title>
        <authorList>
            <person name="Lopez D."/>
            <person name="Ribeiro S."/>
            <person name="Label P."/>
            <person name="Fumanal B."/>
            <person name="Venisse J.S."/>
            <person name="Kohler A."/>
            <person name="de Oliveira R.R."/>
            <person name="Labutti K."/>
            <person name="Lipzen A."/>
            <person name="Lail K."/>
            <person name="Bauer D."/>
            <person name="Ohm R.A."/>
            <person name="Barry K.W."/>
            <person name="Spatafora J."/>
            <person name="Grigoriev I.V."/>
            <person name="Martin F.M."/>
            <person name="Pujade-Renaud V."/>
        </authorList>
    </citation>
    <scope>NUCLEOTIDE SEQUENCE [LARGE SCALE GENOMIC DNA]</scope>
    <source>
        <strain evidence="2 3">Philippines</strain>
    </source>
</reference>
<feature type="transmembrane region" description="Helical" evidence="1">
    <location>
        <begin position="12"/>
        <end position="33"/>
    </location>
</feature>
<protein>
    <submittedName>
        <fullName evidence="2">Uncharacterized protein</fullName>
    </submittedName>
</protein>
<keyword evidence="1" id="KW-0472">Membrane</keyword>
<dbReference type="AlphaFoldDB" id="A0A2T2P655"/>